<accession>A0A2S4PWB3</accession>
<protein>
    <submittedName>
        <fullName evidence="1">Uncharacterized protein</fullName>
    </submittedName>
</protein>
<gene>
    <name evidence="1" type="ORF">EPUL_002743</name>
</gene>
<dbReference type="OrthoDB" id="10307152at2759"/>
<sequence>MTDLPKEEVIDVLGDLEKVTNATQFLNGVQNNPELALEKAYKKTSEQEQQLFTSSKELEAAKEGLRELEKSSETNIVLRKLTDYFGKITTSRSKVSSYSQWCGIQ</sequence>
<evidence type="ECO:0000313" key="2">
    <source>
        <dbReference type="Proteomes" id="UP000237438"/>
    </source>
</evidence>
<keyword evidence="2" id="KW-1185">Reference proteome</keyword>
<comment type="caution">
    <text evidence="1">The sequence shown here is derived from an EMBL/GenBank/DDBJ whole genome shotgun (WGS) entry which is preliminary data.</text>
</comment>
<evidence type="ECO:0000313" key="1">
    <source>
        <dbReference type="EMBL" id="POS86328.1"/>
    </source>
</evidence>
<dbReference type="EMBL" id="PEDP01000352">
    <property type="protein sequence ID" value="POS86328.1"/>
    <property type="molecule type" value="Genomic_DNA"/>
</dbReference>
<name>A0A2S4PWB3_9PEZI</name>
<reference evidence="1 2" key="1">
    <citation type="submission" date="2017-10" db="EMBL/GenBank/DDBJ databases">
        <title>Development of genomic resources for the powdery mildew, Erysiphe pulchra.</title>
        <authorList>
            <person name="Wadl P.A."/>
            <person name="Mack B.M."/>
            <person name="Moore G."/>
            <person name="Beltz S.B."/>
        </authorList>
    </citation>
    <scope>NUCLEOTIDE SEQUENCE [LARGE SCALE GENOMIC DNA]</scope>
    <source>
        <strain evidence="1">Cflorida</strain>
    </source>
</reference>
<dbReference type="AlphaFoldDB" id="A0A2S4PWB3"/>
<dbReference type="Proteomes" id="UP000237438">
    <property type="component" value="Unassembled WGS sequence"/>
</dbReference>
<organism evidence="1 2">
    <name type="scientific">Erysiphe pulchra</name>
    <dbReference type="NCBI Taxonomy" id="225359"/>
    <lineage>
        <taxon>Eukaryota</taxon>
        <taxon>Fungi</taxon>
        <taxon>Dikarya</taxon>
        <taxon>Ascomycota</taxon>
        <taxon>Pezizomycotina</taxon>
        <taxon>Leotiomycetes</taxon>
        <taxon>Erysiphales</taxon>
        <taxon>Erysiphaceae</taxon>
        <taxon>Erysiphe</taxon>
    </lineage>
</organism>
<proteinExistence type="predicted"/>